<proteinExistence type="predicted"/>
<organism evidence="1 2">
    <name type="scientific">Stephania cephalantha</name>
    <dbReference type="NCBI Taxonomy" id="152367"/>
    <lineage>
        <taxon>Eukaryota</taxon>
        <taxon>Viridiplantae</taxon>
        <taxon>Streptophyta</taxon>
        <taxon>Embryophyta</taxon>
        <taxon>Tracheophyta</taxon>
        <taxon>Spermatophyta</taxon>
        <taxon>Magnoliopsida</taxon>
        <taxon>Ranunculales</taxon>
        <taxon>Menispermaceae</taxon>
        <taxon>Menispermoideae</taxon>
        <taxon>Cissampelideae</taxon>
        <taxon>Stephania</taxon>
    </lineage>
</organism>
<reference evidence="1 2" key="1">
    <citation type="submission" date="2024-01" db="EMBL/GenBank/DDBJ databases">
        <title>Genome assemblies of Stephania.</title>
        <authorList>
            <person name="Yang L."/>
        </authorList>
    </citation>
    <scope>NUCLEOTIDE SEQUENCE [LARGE SCALE GENOMIC DNA]</scope>
    <source>
        <strain evidence="1">JXDWG</strain>
        <tissue evidence="1">Leaf</tissue>
    </source>
</reference>
<accession>A0AAP0E2E4</accession>
<keyword evidence="2" id="KW-1185">Reference proteome</keyword>
<protein>
    <recommendedName>
        <fullName evidence="3">60S ribosomal protein L27</fullName>
    </recommendedName>
</protein>
<evidence type="ECO:0000313" key="2">
    <source>
        <dbReference type="Proteomes" id="UP001419268"/>
    </source>
</evidence>
<dbReference type="EMBL" id="JBBNAG010000013">
    <property type="protein sequence ID" value="KAK9083718.1"/>
    <property type="molecule type" value="Genomic_DNA"/>
</dbReference>
<dbReference type="AlphaFoldDB" id="A0AAP0E2E4"/>
<dbReference type="Proteomes" id="UP001419268">
    <property type="component" value="Unassembled WGS sequence"/>
</dbReference>
<evidence type="ECO:0008006" key="3">
    <source>
        <dbReference type="Google" id="ProtNLM"/>
    </source>
</evidence>
<dbReference type="PANTHER" id="PTHR10497">
    <property type="entry name" value="60S RIBOSOMAL PROTEIN L27"/>
    <property type="match status" value="1"/>
</dbReference>
<comment type="caution">
    <text evidence="1">The sequence shown here is derived from an EMBL/GenBank/DDBJ whole genome shotgun (WGS) entry which is preliminary data.</text>
</comment>
<dbReference type="Pfam" id="PF01777">
    <property type="entry name" value="Ribosomal_L27e"/>
    <property type="match status" value="1"/>
</dbReference>
<name>A0AAP0E2E4_9MAGN</name>
<sequence>MRHEKADLLRRRGSVVYVDIEHEDNRVMVVDMAIGRGRMVLFIIFLKTMDTLVCHEILVIASIWPRHSPSPFPLSKRGVGRVRRGSLDSASFVFLATPSVSLRLHSAKKTAKKVIQKDSAKKTAKKSRVKVSVRMVNYQHIMPTHYTLDVNLKDVITLVVMQSKDKKVTVAKEAKARFE</sequence>
<dbReference type="InterPro" id="IPR038655">
    <property type="entry name" value="Ribosomal_eL27_sf"/>
</dbReference>
<dbReference type="GO" id="GO:0006412">
    <property type="term" value="P:translation"/>
    <property type="evidence" value="ECO:0007669"/>
    <property type="project" value="InterPro"/>
</dbReference>
<evidence type="ECO:0000313" key="1">
    <source>
        <dbReference type="EMBL" id="KAK9083718.1"/>
    </source>
</evidence>
<dbReference type="InterPro" id="IPR001141">
    <property type="entry name" value="Ribosomal_eL27"/>
</dbReference>
<dbReference type="GO" id="GO:0005840">
    <property type="term" value="C:ribosome"/>
    <property type="evidence" value="ECO:0007669"/>
    <property type="project" value="InterPro"/>
</dbReference>
<dbReference type="Gene3D" id="2.30.30.770">
    <property type="match status" value="1"/>
</dbReference>
<dbReference type="GO" id="GO:0003735">
    <property type="term" value="F:structural constituent of ribosome"/>
    <property type="evidence" value="ECO:0007669"/>
    <property type="project" value="InterPro"/>
</dbReference>
<gene>
    <name evidence="1" type="ORF">Scep_030189</name>
</gene>